<dbReference type="CDD" id="cd00167">
    <property type="entry name" value="SANT"/>
    <property type="match status" value="1"/>
</dbReference>
<organism evidence="9 10">
    <name type="scientific">Caerostris extrusa</name>
    <name type="common">Bark spider</name>
    <name type="synonym">Caerostris bankana</name>
    <dbReference type="NCBI Taxonomy" id="172846"/>
    <lineage>
        <taxon>Eukaryota</taxon>
        <taxon>Metazoa</taxon>
        <taxon>Ecdysozoa</taxon>
        <taxon>Arthropoda</taxon>
        <taxon>Chelicerata</taxon>
        <taxon>Arachnida</taxon>
        <taxon>Araneae</taxon>
        <taxon>Araneomorphae</taxon>
        <taxon>Entelegynae</taxon>
        <taxon>Araneoidea</taxon>
        <taxon>Araneidae</taxon>
        <taxon>Caerostris</taxon>
    </lineage>
</organism>
<evidence type="ECO:0000313" key="9">
    <source>
        <dbReference type="EMBL" id="GIY91914.1"/>
    </source>
</evidence>
<dbReference type="GO" id="GO:0000978">
    <property type="term" value="F:RNA polymerase II cis-regulatory region sequence-specific DNA binding"/>
    <property type="evidence" value="ECO:0007669"/>
    <property type="project" value="TreeGrafter"/>
</dbReference>
<evidence type="ECO:0000259" key="7">
    <source>
        <dbReference type="PROSITE" id="PS50090"/>
    </source>
</evidence>
<dbReference type="Proteomes" id="UP001054945">
    <property type="component" value="Unassembled WGS sequence"/>
</dbReference>
<dbReference type="PROSITE" id="PS50090">
    <property type="entry name" value="MYB_LIKE"/>
    <property type="match status" value="1"/>
</dbReference>
<evidence type="ECO:0000313" key="10">
    <source>
        <dbReference type="Proteomes" id="UP001054945"/>
    </source>
</evidence>
<evidence type="ECO:0000256" key="1">
    <source>
        <dbReference type="ARBA" id="ARBA00004123"/>
    </source>
</evidence>
<feature type="non-terminal residue" evidence="9">
    <location>
        <position position="1"/>
    </location>
</feature>
<feature type="domain" description="Myb-like" evidence="7">
    <location>
        <begin position="111"/>
        <end position="163"/>
    </location>
</feature>
<evidence type="ECO:0000259" key="8">
    <source>
        <dbReference type="PROSITE" id="PS51294"/>
    </source>
</evidence>
<dbReference type="PANTHER" id="PTHR46621:SF1">
    <property type="entry name" value="SNRNA-ACTIVATING PROTEIN COMPLEX SUBUNIT 4"/>
    <property type="match status" value="1"/>
</dbReference>
<feature type="coiled-coil region" evidence="6">
    <location>
        <begin position="43"/>
        <end position="70"/>
    </location>
</feature>
<feature type="domain" description="HTH myb-type" evidence="8">
    <location>
        <begin position="120"/>
        <end position="167"/>
    </location>
</feature>
<dbReference type="GO" id="GO:0005634">
    <property type="term" value="C:nucleus"/>
    <property type="evidence" value="ECO:0007669"/>
    <property type="project" value="UniProtKB-SubCell"/>
</dbReference>
<dbReference type="InterPro" id="IPR001005">
    <property type="entry name" value="SANT/Myb"/>
</dbReference>
<evidence type="ECO:0000256" key="4">
    <source>
        <dbReference type="ARBA" id="ARBA00023163"/>
    </source>
</evidence>
<evidence type="ECO:0000256" key="6">
    <source>
        <dbReference type="SAM" id="Coils"/>
    </source>
</evidence>
<reference evidence="9 10" key="1">
    <citation type="submission" date="2021-06" db="EMBL/GenBank/DDBJ databases">
        <title>Caerostris extrusa draft genome.</title>
        <authorList>
            <person name="Kono N."/>
            <person name="Arakawa K."/>
        </authorList>
    </citation>
    <scope>NUCLEOTIDE SEQUENCE [LARGE SCALE GENOMIC DNA]</scope>
</reference>
<keyword evidence="6" id="KW-0175">Coiled coil</keyword>
<sequence length="222" mass="26568">SKGWLQFEKEKLVDGVMANALSYVVKPYKIKRDHLRDKLKNDKNIEEFEMHQIRKQIKKIQKEIRKQSQRSPLDIYQEAEEHIDWLEVSATHMEGSKSYLECEIMWKNCMSISVNKKRPTKEEDARLVDLVQKHNGENWDLIAEELQTGRTAVQCFERYQRHLNEHLRKSKSKSDFLNSNIEHNRNYSDLYWTPEEDEELIKVVETFRVGNFIPWNQVCCPN</sequence>
<dbReference type="InterPro" id="IPR009057">
    <property type="entry name" value="Homeodomain-like_sf"/>
</dbReference>
<dbReference type="GO" id="GO:0042796">
    <property type="term" value="P:snRNA transcription by RNA polymerase III"/>
    <property type="evidence" value="ECO:0007669"/>
    <property type="project" value="TreeGrafter"/>
</dbReference>
<keyword evidence="5" id="KW-0539">Nucleus</keyword>
<evidence type="ECO:0000256" key="2">
    <source>
        <dbReference type="ARBA" id="ARBA00023015"/>
    </source>
</evidence>
<proteinExistence type="predicted"/>
<dbReference type="SMART" id="SM00717">
    <property type="entry name" value="SANT"/>
    <property type="match status" value="1"/>
</dbReference>
<accession>A0AAV4XBE6</accession>
<evidence type="ECO:0000256" key="3">
    <source>
        <dbReference type="ARBA" id="ARBA00023125"/>
    </source>
</evidence>
<dbReference type="InterPro" id="IPR017930">
    <property type="entry name" value="Myb_dom"/>
</dbReference>
<dbReference type="GO" id="GO:0019185">
    <property type="term" value="C:snRNA-activating protein complex"/>
    <property type="evidence" value="ECO:0007669"/>
    <property type="project" value="TreeGrafter"/>
</dbReference>
<name>A0AAV4XBE6_CAEEX</name>
<dbReference type="Gene3D" id="1.10.10.60">
    <property type="entry name" value="Homeodomain-like"/>
    <property type="match status" value="1"/>
</dbReference>
<evidence type="ECO:0000256" key="5">
    <source>
        <dbReference type="ARBA" id="ARBA00023242"/>
    </source>
</evidence>
<comment type="subcellular location">
    <subcellularLocation>
        <location evidence="1">Nucleus</location>
    </subcellularLocation>
</comment>
<dbReference type="AlphaFoldDB" id="A0AAV4XBE6"/>
<dbReference type="EMBL" id="BPLR01017473">
    <property type="protein sequence ID" value="GIY91914.1"/>
    <property type="molecule type" value="Genomic_DNA"/>
</dbReference>
<dbReference type="PANTHER" id="PTHR46621">
    <property type="entry name" value="SNRNA-ACTIVATING PROTEIN COMPLEX SUBUNIT 4"/>
    <property type="match status" value="1"/>
</dbReference>
<keyword evidence="3" id="KW-0238">DNA-binding</keyword>
<gene>
    <name evidence="9" type="primary">SNAPC4</name>
    <name evidence="9" type="ORF">CEXT_211341</name>
</gene>
<dbReference type="GO" id="GO:0042795">
    <property type="term" value="P:snRNA transcription by RNA polymerase II"/>
    <property type="evidence" value="ECO:0007669"/>
    <property type="project" value="TreeGrafter"/>
</dbReference>
<keyword evidence="2" id="KW-0805">Transcription regulation</keyword>
<comment type="caution">
    <text evidence="9">The sequence shown here is derived from an EMBL/GenBank/DDBJ whole genome shotgun (WGS) entry which is preliminary data.</text>
</comment>
<protein>
    <submittedName>
        <fullName evidence="9">snRNA-activating protein complex subunit 4</fullName>
    </submittedName>
</protein>
<keyword evidence="10" id="KW-1185">Reference proteome</keyword>
<dbReference type="GO" id="GO:0001006">
    <property type="term" value="F:RNA polymerase III type 3 promoter sequence-specific DNA binding"/>
    <property type="evidence" value="ECO:0007669"/>
    <property type="project" value="TreeGrafter"/>
</dbReference>
<dbReference type="Pfam" id="PF00249">
    <property type="entry name" value="Myb_DNA-binding"/>
    <property type="match status" value="1"/>
</dbReference>
<keyword evidence="4" id="KW-0804">Transcription</keyword>
<dbReference type="InterPro" id="IPR051575">
    <property type="entry name" value="Myb-like_DNA-bd"/>
</dbReference>
<dbReference type="SUPFAM" id="SSF46689">
    <property type="entry name" value="Homeodomain-like"/>
    <property type="match status" value="1"/>
</dbReference>
<dbReference type="PROSITE" id="PS51294">
    <property type="entry name" value="HTH_MYB"/>
    <property type="match status" value="1"/>
</dbReference>